<keyword evidence="1" id="KW-0472">Membrane</keyword>
<name>A0A821CKD5_9BILA</name>
<protein>
    <submittedName>
        <fullName evidence="2">Uncharacterized protein</fullName>
    </submittedName>
</protein>
<evidence type="ECO:0000256" key="1">
    <source>
        <dbReference type="SAM" id="Phobius"/>
    </source>
</evidence>
<sequence length="165" mass="18471">MEIHQLQTQNKPKNSKQTAHKPLTDIKIVQYSDAKVSCYICNACNDDNYASQQSKRDGFDFCKTFGTTYTPSNGVFTSFSQSGSEYPIDDNCGTNTSGGYQLLTRWRCCNTDLCNTISFGFQDKNSLTAADNAYLNSSNIKYSAASIQHLFLAVCFVILISFYEF</sequence>
<feature type="transmembrane region" description="Helical" evidence="1">
    <location>
        <begin position="142"/>
        <end position="163"/>
    </location>
</feature>
<organism evidence="2 3">
    <name type="scientific">Rotaria socialis</name>
    <dbReference type="NCBI Taxonomy" id="392032"/>
    <lineage>
        <taxon>Eukaryota</taxon>
        <taxon>Metazoa</taxon>
        <taxon>Spiralia</taxon>
        <taxon>Gnathifera</taxon>
        <taxon>Rotifera</taxon>
        <taxon>Eurotatoria</taxon>
        <taxon>Bdelloidea</taxon>
        <taxon>Philodinida</taxon>
        <taxon>Philodinidae</taxon>
        <taxon>Rotaria</taxon>
    </lineage>
</organism>
<evidence type="ECO:0000313" key="2">
    <source>
        <dbReference type="EMBL" id="CAF4602896.1"/>
    </source>
</evidence>
<dbReference type="Proteomes" id="UP000663848">
    <property type="component" value="Unassembled WGS sequence"/>
</dbReference>
<dbReference type="CDD" id="cd00117">
    <property type="entry name" value="TFP"/>
    <property type="match status" value="1"/>
</dbReference>
<keyword evidence="1" id="KW-0812">Transmembrane</keyword>
<comment type="caution">
    <text evidence="2">The sequence shown here is derived from an EMBL/GenBank/DDBJ whole genome shotgun (WGS) entry which is preliminary data.</text>
</comment>
<dbReference type="AlphaFoldDB" id="A0A821CKD5"/>
<proteinExistence type="predicted"/>
<dbReference type="EMBL" id="CAJOBR010001375">
    <property type="protein sequence ID" value="CAF4602896.1"/>
    <property type="molecule type" value="Genomic_DNA"/>
</dbReference>
<evidence type="ECO:0000313" key="3">
    <source>
        <dbReference type="Proteomes" id="UP000663848"/>
    </source>
</evidence>
<gene>
    <name evidence="2" type="ORF">QYT958_LOCUS11676</name>
</gene>
<accession>A0A821CKD5</accession>
<reference evidence="2" key="1">
    <citation type="submission" date="2021-02" db="EMBL/GenBank/DDBJ databases">
        <authorList>
            <person name="Nowell W R."/>
        </authorList>
    </citation>
    <scope>NUCLEOTIDE SEQUENCE</scope>
</reference>
<keyword evidence="1" id="KW-1133">Transmembrane helix</keyword>